<dbReference type="PANTHER" id="PTHR10634">
    <property type="entry name" value="AN1-TYPE ZINC FINGER PROTEIN"/>
    <property type="match status" value="1"/>
</dbReference>
<accession>A0AAP0GDN7</accession>
<dbReference type="FunFam" id="4.10.1110.10:FF:000001">
    <property type="entry name" value="Zinc finger AN1-type containing 6"/>
    <property type="match status" value="1"/>
</dbReference>
<dbReference type="GO" id="GO:0003677">
    <property type="term" value="F:DNA binding"/>
    <property type="evidence" value="ECO:0007669"/>
    <property type="project" value="InterPro"/>
</dbReference>
<dbReference type="Gene3D" id="4.10.1110.10">
    <property type="entry name" value="AN1-like Zinc finger"/>
    <property type="match status" value="1"/>
</dbReference>
<dbReference type="Proteomes" id="UP001418222">
    <property type="component" value="Unassembled WGS sequence"/>
</dbReference>
<feature type="domain" description="A20-type" evidence="7">
    <location>
        <begin position="17"/>
        <end position="51"/>
    </location>
</feature>
<organism evidence="9 10">
    <name type="scientific">Platanthera zijinensis</name>
    <dbReference type="NCBI Taxonomy" id="2320716"/>
    <lineage>
        <taxon>Eukaryota</taxon>
        <taxon>Viridiplantae</taxon>
        <taxon>Streptophyta</taxon>
        <taxon>Embryophyta</taxon>
        <taxon>Tracheophyta</taxon>
        <taxon>Spermatophyta</taxon>
        <taxon>Magnoliopsida</taxon>
        <taxon>Liliopsida</taxon>
        <taxon>Asparagales</taxon>
        <taxon>Orchidaceae</taxon>
        <taxon>Orchidoideae</taxon>
        <taxon>Orchideae</taxon>
        <taxon>Orchidinae</taxon>
        <taxon>Platanthera</taxon>
    </lineage>
</organism>
<dbReference type="GO" id="GO:0008270">
    <property type="term" value="F:zinc ion binding"/>
    <property type="evidence" value="ECO:0007669"/>
    <property type="project" value="UniProtKB-KW"/>
</dbReference>
<keyword evidence="10" id="KW-1185">Reference proteome</keyword>
<dbReference type="SMART" id="SM00154">
    <property type="entry name" value="ZnF_AN1"/>
    <property type="match status" value="1"/>
</dbReference>
<evidence type="ECO:0000256" key="5">
    <source>
        <dbReference type="ARBA" id="ARBA00023016"/>
    </source>
</evidence>
<reference evidence="9 10" key="1">
    <citation type="journal article" date="2022" name="Nat. Plants">
        <title>Genomes of leafy and leafless Platanthera orchids illuminate the evolution of mycoheterotrophy.</title>
        <authorList>
            <person name="Li M.H."/>
            <person name="Liu K.W."/>
            <person name="Li Z."/>
            <person name="Lu H.C."/>
            <person name="Ye Q.L."/>
            <person name="Zhang D."/>
            <person name="Wang J.Y."/>
            <person name="Li Y.F."/>
            <person name="Zhong Z.M."/>
            <person name="Liu X."/>
            <person name="Yu X."/>
            <person name="Liu D.K."/>
            <person name="Tu X.D."/>
            <person name="Liu B."/>
            <person name="Hao Y."/>
            <person name="Liao X.Y."/>
            <person name="Jiang Y.T."/>
            <person name="Sun W.H."/>
            <person name="Chen J."/>
            <person name="Chen Y.Q."/>
            <person name="Ai Y."/>
            <person name="Zhai J.W."/>
            <person name="Wu S.S."/>
            <person name="Zhou Z."/>
            <person name="Hsiao Y.Y."/>
            <person name="Wu W.L."/>
            <person name="Chen Y.Y."/>
            <person name="Lin Y.F."/>
            <person name="Hsu J.L."/>
            <person name="Li C.Y."/>
            <person name="Wang Z.W."/>
            <person name="Zhao X."/>
            <person name="Zhong W.Y."/>
            <person name="Ma X.K."/>
            <person name="Ma L."/>
            <person name="Huang J."/>
            <person name="Chen G.Z."/>
            <person name="Huang M.Z."/>
            <person name="Huang L."/>
            <person name="Peng D.H."/>
            <person name="Luo Y.B."/>
            <person name="Zou S.Q."/>
            <person name="Chen S.P."/>
            <person name="Lan S."/>
            <person name="Tsai W.C."/>
            <person name="Van de Peer Y."/>
            <person name="Liu Z.J."/>
        </authorList>
    </citation>
    <scope>NUCLEOTIDE SEQUENCE [LARGE SCALE GENOMIC DNA]</scope>
    <source>
        <strain evidence="9">Lor287</strain>
    </source>
</reference>
<comment type="function">
    <text evidence="1">May be involved in environmental stress response.</text>
</comment>
<sequence>MAQESWKEIDETECQKCEGPILCANNCGFFGSAMTNNLCSKCYRDLVMKQQAIEVVQPAAVSSSSSSPPLLEPVSKDSEKLIAEIAEILAKKPVEETSVKQKPGRCLLCSKKVGLTGFGCRCGNTFCSAHRYPETHECSFDFKTAGREAISKENPVVKAEKIEKI</sequence>
<evidence type="ECO:0000313" key="9">
    <source>
        <dbReference type="EMBL" id="KAK8953861.1"/>
    </source>
</evidence>
<dbReference type="InterPro" id="IPR002653">
    <property type="entry name" value="Znf_A20"/>
</dbReference>
<evidence type="ECO:0000259" key="8">
    <source>
        <dbReference type="PROSITE" id="PS51039"/>
    </source>
</evidence>
<evidence type="ECO:0000256" key="1">
    <source>
        <dbReference type="ARBA" id="ARBA00003732"/>
    </source>
</evidence>
<dbReference type="SUPFAM" id="SSF118310">
    <property type="entry name" value="AN1-like Zinc finger"/>
    <property type="match status" value="1"/>
</dbReference>
<evidence type="ECO:0000313" key="10">
    <source>
        <dbReference type="Proteomes" id="UP001418222"/>
    </source>
</evidence>
<dbReference type="PROSITE" id="PS51036">
    <property type="entry name" value="ZF_A20"/>
    <property type="match status" value="1"/>
</dbReference>
<keyword evidence="4" id="KW-0862">Zinc</keyword>
<dbReference type="InterPro" id="IPR050652">
    <property type="entry name" value="AN1_A20_ZnFinger"/>
</dbReference>
<dbReference type="PROSITE" id="PS51039">
    <property type="entry name" value="ZF_AN1"/>
    <property type="match status" value="1"/>
</dbReference>
<dbReference type="EMBL" id="JBBWWQ010000002">
    <property type="protein sequence ID" value="KAK8953861.1"/>
    <property type="molecule type" value="Genomic_DNA"/>
</dbReference>
<dbReference type="SUPFAM" id="SSF57716">
    <property type="entry name" value="Glucocorticoid receptor-like (DNA-binding domain)"/>
    <property type="match status" value="1"/>
</dbReference>
<dbReference type="InterPro" id="IPR035896">
    <property type="entry name" value="AN1-like_Znf"/>
</dbReference>
<dbReference type="Pfam" id="PF01754">
    <property type="entry name" value="zf-A20"/>
    <property type="match status" value="1"/>
</dbReference>
<dbReference type="Gene3D" id="1.20.5.4770">
    <property type="match status" value="1"/>
</dbReference>
<dbReference type="Pfam" id="PF01428">
    <property type="entry name" value="zf-AN1"/>
    <property type="match status" value="1"/>
</dbReference>
<keyword evidence="5" id="KW-0346">Stress response</keyword>
<gene>
    <name evidence="9" type="primary">SAP9</name>
    <name evidence="9" type="ORF">KSP39_PZI002859</name>
</gene>
<feature type="domain" description="AN1-type" evidence="8">
    <location>
        <begin position="100"/>
        <end position="146"/>
    </location>
</feature>
<evidence type="ECO:0000256" key="2">
    <source>
        <dbReference type="ARBA" id="ARBA00022723"/>
    </source>
</evidence>
<protein>
    <submittedName>
        <fullName evidence="9">Zinc finger A20 and AN1 domain-containing stress-associated protein 9</fullName>
    </submittedName>
</protein>
<keyword evidence="3 6" id="KW-0863">Zinc-finger</keyword>
<dbReference type="InterPro" id="IPR000058">
    <property type="entry name" value="Znf_AN1"/>
</dbReference>
<comment type="caution">
    <text evidence="9">The sequence shown here is derived from an EMBL/GenBank/DDBJ whole genome shotgun (WGS) entry which is preliminary data.</text>
</comment>
<proteinExistence type="predicted"/>
<keyword evidence="2" id="KW-0479">Metal-binding</keyword>
<dbReference type="AlphaFoldDB" id="A0AAP0GDN7"/>
<name>A0AAP0GDN7_9ASPA</name>
<dbReference type="PANTHER" id="PTHR10634:SF149">
    <property type="entry name" value="AN1-TYPE DOMAIN-CONTAINING PROTEIN-RELATED"/>
    <property type="match status" value="1"/>
</dbReference>
<evidence type="ECO:0000259" key="7">
    <source>
        <dbReference type="PROSITE" id="PS51036"/>
    </source>
</evidence>
<evidence type="ECO:0000256" key="4">
    <source>
        <dbReference type="ARBA" id="ARBA00022833"/>
    </source>
</evidence>
<evidence type="ECO:0000256" key="6">
    <source>
        <dbReference type="PROSITE-ProRule" id="PRU00449"/>
    </source>
</evidence>
<evidence type="ECO:0000256" key="3">
    <source>
        <dbReference type="ARBA" id="ARBA00022771"/>
    </source>
</evidence>
<dbReference type="SMART" id="SM00259">
    <property type="entry name" value="ZnF_A20"/>
    <property type="match status" value="1"/>
</dbReference>